<evidence type="ECO:0000313" key="2">
    <source>
        <dbReference type="Proteomes" id="UP000734854"/>
    </source>
</evidence>
<comment type="caution">
    <text evidence="1">The sequence shown here is derived from an EMBL/GenBank/DDBJ whole genome shotgun (WGS) entry which is preliminary data.</text>
</comment>
<protein>
    <submittedName>
        <fullName evidence="1">Uncharacterized protein</fullName>
    </submittedName>
</protein>
<proteinExistence type="predicted"/>
<gene>
    <name evidence="1" type="ORF">ZIOFF_014275</name>
</gene>
<name>A0A8J5HH37_ZINOF</name>
<accession>A0A8J5HH37</accession>
<dbReference type="Proteomes" id="UP000734854">
    <property type="component" value="Unassembled WGS sequence"/>
</dbReference>
<sequence length="112" mass="12250">MSNWTRNPPAVNGRTINGLRTGRCAKDVAAQRAAAAALPKTKSELEMSHSRWNCGCEAVERSETLKHATGATAILSQCYLKGERCWCIARWCDVVIVVDFDGDTTADVGDHR</sequence>
<dbReference type="EMBL" id="JACMSC010000004">
    <property type="protein sequence ID" value="KAG6524366.1"/>
    <property type="molecule type" value="Genomic_DNA"/>
</dbReference>
<keyword evidence="2" id="KW-1185">Reference proteome</keyword>
<evidence type="ECO:0000313" key="1">
    <source>
        <dbReference type="EMBL" id="KAG6524366.1"/>
    </source>
</evidence>
<organism evidence="1 2">
    <name type="scientific">Zingiber officinale</name>
    <name type="common">Ginger</name>
    <name type="synonym">Amomum zingiber</name>
    <dbReference type="NCBI Taxonomy" id="94328"/>
    <lineage>
        <taxon>Eukaryota</taxon>
        <taxon>Viridiplantae</taxon>
        <taxon>Streptophyta</taxon>
        <taxon>Embryophyta</taxon>
        <taxon>Tracheophyta</taxon>
        <taxon>Spermatophyta</taxon>
        <taxon>Magnoliopsida</taxon>
        <taxon>Liliopsida</taxon>
        <taxon>Zingiberales</taxon>
        <taxon>Zingiberaceae</taxon>
        <taxon>Zingiber</taxon>
    </lineage>
</organism>
<dbReference type="AlphaFoldDB" id="A0A8J5HH37"/>
<reference evidence="1 2" key="1">
    <citation type="submission" date="2020-08" db="EMBL/GenBank/DDBJ databases">
        <title>Plant Genome Project.</title>
        <authorList>
            <person name="Zhang R.-G."/>
        </authorList>
    </citation>
    <scope>NUCLEOTIDE SEQUENCE [LARGE SCALE GENOMIC DNA]</scope>
    <source>
        <tissue evidence="1">Rhizome</tissue>
    </source>
</reference>